<dbReference type="AlphaFoldDB" id="A0A918GJK4"/>
<dbReference type="EMBL" id="BMSL01000008">
    <property type="protein sequence ID" value="GGS42233.1"/>
    <property type="molecule type" value="Genomic_DNA"/>
</dbReference>
<feature type="compositionally biased region" description="Gly residues" evidence="2">
    <location>
        <begin position="148"/>
        <end position="158"/>
    </location>
</feature>
<dbReference type="PANTHER" id="PTHR43156:SF2">
    <property type="entry name" value="STAGE II SPORULATION PROTEIN E"/>
    <property type="match status" value="1"/>
</dbReference>
<gene>
    <name evidence="4" type="ORF">GCM10010238_34900</name>
</gene>
<evidence type="ECO:0000313" key="5">
    <source>
        <dbReference type="Proteomes" id="UP000653493"/>
    </source>
</evidence>
<accession>A0A918GJK4</accession>
<evidence type="ECO:0000256" key="2">
    <source>
        <dbReference type="SAM" id="MobiDB-lite"/>
    </source>
</evidence>
<dbReference type="Gene3D" id="3.60.40.10">
    <property type="entry name" value="PPM-type phosphatase domain"/>
    <property type="match status" value="1"/>
</dbReference>
<dbReference type="GO" id="GO:0016791">
    <property type="term" value="F:phosphatase activity"/>
    <property type="evidence" value="ECO:0007669"/>
    <property type="project" value="TreeGrafter"/>
</dbReference>
<organism evidence="4 5">
    <name type="scientific">Streptomyces griseoviridis</name>
    <dbReference type="NCBI Taxonomy" id="45398"/>
    <lineage>
        <taxon>Bacteria</taxon>
        <taxon>Bacillati</taxon>
        <taxon>Actinomycetota</taxon>
        <taxon>Actinomycetes</taxon>
        <taxon>Kitasatosporales</taxon>
        <taxon>Streptomycetaceae</taxon>
        <taxon>Streptomyces</taxon>
    </lineage>
</organism>
<reference evidence="4" key="1">
    <citation type="journal article" date="2014" name="Int. J. Syst. Evol. Microbiol.">
        <title>Complete genome sequence of Corynebacterium casei LMG S-19264T (=DSM 44701T), isolated from a smear-ripened cheese.</title>
        <authorList>
            <consortium name="US DOE Joint Genome Institute (JGI-PGF)"/>
            <person name="Walter F."/>
            <person name="Albersmeier A."/>
            <person name="Kalinowski J."/>
            <person name="Ruckert C."/>
        </authorList>
    </citation>
    <scope>NUCLEOTIDE SEQUENCE</scope>
    <source>
        <strain evidence="4">JCM 4234</strain>
    </source>
</reference>
<sequence length="158" mass="16470">MLAHIPARLTGCGIATRCLRGTLPGRVGGDRFDAVRLPGARTAFVVGDVVGHRLNSAATTGRLRTAVQTMAALDLPPAHLLRGLDDLAQRLGDTYLATCLYAATPRSPVSCASPAPGTSTRPGPRRGRARRADGPAHRCTDRCRRGGVRGGAGAGVRR</sequence>
<feature type="domain" description="PPM-type phosphatase" evidence="3">
    <location>
        <begin position="39"/>
        <end position="103"/>
    </location>
</feature>
<dbReference type="Proteomes" id="UP000653493">
    <property type="component" value="Unassembled WGS sequence"/>
</dbReference>
<keyword evidence="1" id="KW-0378">Hydrolase</keyword>
<evidence type="ECO:0000256" key="1">
    <source>
        <dbReference type="ARBA" id="ARBA00022801"/>
    </source>
</evidence>
<dbReference type="InterPro" id="IPR052016">
    <property type="entry name" value="Bact_Sigma-Reg"/>
</dbReference>
<feature type="compositionally biased region" description="Low complexity" evidence="2">
    <location>
        <begin position="113"/>
        <end position="122"/>
    </location>
</feature>
<evidence type="ECO:0000259" key="3">
    <source>
        <dbReference type="Pfam" id="PF07228"/>
    </source>
</evidence>
<protein>
    <recommendedName>
        <fullName evidence="3">PPM-type phosphatase domain-containing protein</fullName>
    </recommendedName>
</protein>
<dbReference type="InterPro" id="IPR001932">
    <property type="entry name" value="PPM-type_phosphatase-like_dom"/>
</dbReference>
<dbReference type="Pfam" id="PF07228">
    <property type="entry name" value="SpoIIE"/>
    <property type="match status" value="1"/>
</dbReference>
<feature type="compositionally biased region" description="Basic and acidic residues" evidence="2">
    <location>
        <begin position="130"/>
        <end position="144"/>
    </location>
</feature>
<evidence type="ECO:0000313" key="4">
    <source>
        <dbReference type="EMBL" id="GGS42233.1"/>
    </source>
</evidence>
<dbReference type="PANTHER" id="PTHR43156">
    <property type="entry name" value="STAGE II SPORULATION PROTEIN E-RELATED"/>
    <property type="match status" value="1"/>
</dbReference>
<proteinExistence type="predicted"/>
<dbReference type="InterPro" id="IPR036457">
    <property type="entry name" value="PPM-type-like_dom_sf"/>
</dbReference>
<comment type="caution">
    <text evidence="4">The sequence shown here is derived from an EMBL/GenBank/DDBJ whole genome shotgun (WGS) entry which is preliminary data.</text>
</comment>
<feature type="region of interest" description="Disordered" evidence="2">
    <location>
        <begin position="108"/>
        <end position="158"/>
    </location>
</feature>
<keyword evidence="5" id="KW-1185">Reference proteome</keyword>
<reference evidence="4" key="2">
    <citation type="submission" date="2020-09" db="EMBL/GenBank/DDBJ databases">
        <authorList>
            <person name="Sun Q."/>
            <person name="Ohkuma M."/>
        </authorList>
    </citation>
    <scope>NUCLEOTIDE SEQUENCE</scope>
    <source>
        <strain evidence="4">JCM 4234</strain>
    </source>
</reference>
<name>A0A918GJK4_STRGD</name>